<dbReference type="InterPro" id="IPR050491">
    <property type="entry name" value="AmpC-like"/>
</dbReference>
<dbReference type="SUPFAM" id="SSF56601">
    <property type="entry name" value="beta-lactamase/transpeptidase-like"/>
    <property type="match status" value="1"/>
</dbReference>
<dbReference type="Pfam" id="PF00144">
    <property type="entry name" value="Beta-lactamase"/>
    <property type="match status" value="1"/>
</dbReference>
<dbReference type="PANTHER" id="PTHR46825:SF9">
    <property type="entry name" value="BETA-LACTAMASE-RELATED DOMAIN-CONTAINING PROTEIN"/>
    <property type="match status" value="1"/>
</dbReference>
<sequence>MWILIYFLKYIIFLTRKFKLLFFILMPSILLIGCVHTPKNKSKPINFHESLTLISKKNNVCNLAIAVIKNKKIVALDSANGCAKPSKQDTESIFQAASLSKPVFAYVVMKLVDEGKLELDAPLTQYLVQGYRHQHDPLKKQPYDLVTDRRLQMITARMVLNHTSGLPNWASGPLKFNATPGEKWMYSGEGFILLQRAVENVTGMPLDQVMKDKVFNRLGMVHSSFVWNTDIEKKLLIGTKSNAQPRNIIKLTEPVSAFSLYTTAEDYGKFLEAVLNDAKLLQAITQSTVMVEPKLNLSWGLGWGVEKKQKNTYIWHWGNNPGYRSFVFASVQTGDGFVFLTNSENGLYLAQPITDMILPDQHKVFEFTMLKSDIVNILCNSVRICF</sequence>
<evidence type="ECO:0000259" key="2">
    <source>
        <dbReference type="Pfam" id="PF00144"/>
    </source>
</evidence>
<keyword evidence="1" id="KW-0812">Transmembrane</keyword>
<dbReference type="PANTHER" id="PTHR46825">
    <property type="entry name" value="D-ALANYL-D-ALANINE-CARBOXYPEPTIDASE/ENDOPEPTIDASE AMPH"/>
    <property type="match status" value="1"/>
</dbReference>
<protein>
    <recommendedName>
        <fullName evidence="2">Beta-lactamase-related domain-containing protein</fullName>
    </recommendedName>
</protein>
<evidence type="ECO:0000313" key="3">
    <source>
        <dbReference type="EMBL" id="ENV94580.1"/>
    </source>
</evidence>
<keyword evidence="4" id="KW-1185">Reference proteome</keyword>
<dbReference type="HOGENOM" id="CLU_020027_8_3_6"/>
<gene>
    <name evidence="3" type="ORF">F938_02765</name>
</gene>
<evidence type="ECO:0000313" key="4">
    <source>
        <dbReference type="Proteomes" id="UP000013251"/>
    </source>
</evidence>
<feature type="transmembrane region" description="Helical" evidence="1">
    <location>
        <begin position="20"/>
        <end position="38"/>
    </location>
</feature>
<dbReference type="Proteomes" id="UP000013251">
    <property type="component" value="Unassembled WGS sequence"/>
</dbReference>
<reference evidence="3 4" key="1">
    <citation type="submission" date="2013-02" db="EMBL/GenBank/DDBJ databases">
        <title>The Genome Sequence of Acinetobacter bereziniae CIP 70.12.</title>
        <authorList>
            <consortium name="The Broad Institute Genome Sequencing Platform"/>
            <consortium name="The Broad Institute Genome Sequencing Center for Infectious Disease"/>
            <person name="Cerqueira G."/>
            <person name="Feldgarden M."/>
            <person name="Courvalin P."/>
            <person name="Perichon B."/>
            <person name="Grillot-Courvalin C."/>
            <person name="Clermont D."/>
            <person name="Rocha E."/>
            <person name="Yoon E.-J."/>
            <person name="Nemec A."/>
            <person name="Walker B."/>
            <person name="Young S.K."/>
            <person name="Zeng Q."/>
            <person name="Gargeya S."/>
            <person name="Fitzgerald M."/>
            <person name="Haas B."/>
            <person name="Abouelleil A."/>
            <person name="Alvarado L."/>
            <person name="Arachchi H.M."/>
            <person name="Berlin A.M."/>
            <person name="Chapman S.B."/>
            <person name="Dewar J."/>
            <person name="Goldberg J."/>
            <person name="Griggs A."/>
            <person name="Gujja S."/>
            <person name="Hansen M."/>
            <person name="Howarth C."/>
            <person name="Imamovic A."/>
            <person name="Larimer J."/>
            <person name="McCowan C."/>
            <person name="Murphy C."/>
            <person name="Neiman D."/>
            <person name="Pearson M."/>
            <person name="Priest M."/>
            <person name="Roberts A."/>
            <person name="Saif S."/>
            <person name="Shea T."/>
            <person name="Sisk P."/>
            <person name="Sykes S."/>
            <person name="Wortman J."/>
            <person name="Nusbaum C."/>
            <person name="Birren B."/>
        </authorList>
    </citation>
    <scope>NUCLEOTIDE SEQUENCE [LARGE SCALE GENOMIC DNA]</scope>
    <source>
        <strain evidence="3 4">CIP 70.12</strain>
    </source>
</reference>
<organism evidence="3 4">
    <name type="scientific">Acinetobacter bereziniae LMG 1003 = CIP 70.12</name>
    <dbReference type="NCBI Taxonomy" id="981324"/>
    <lineage>
        <taxon>Bacteria</taxon>
        <taxon>Pseudomonadati</taxon>
        <taxon>Pseudomonadota</taxon>
        <taxon>Gammaproteobacteria</taxon>
        <taxon>Moraxellales</taxon>
        <taxon>Moraxellaceae</taxon>
        <taxon>Acinetobacter</taxon>
    </lineage>
</organism>
<evidence type="ECO:0000256" key="1">
    <source>
        <dbReference type="SAM" id="Phobius"/>
    </source>
</evidence>
<dbReference type="InterPro" id="IPR012338">
    <property type="entry name" value="Beta-lactam/transpept-like"/>
</dbReference>
<dbReference type="PATRIC" id="fig|1217650.3.peg.2714"/>
<comment type="caution">
    <text evidence="3">The sequence shown here is derived from an EMBL/GenBank/DDBJ whole genome shotgun (WGS) entry which is preliminary data.</text>
</comment>
<feature type="domain" description="Beta-lactamase-related" evidence="2">
    <location>
        <begin position="62"/>
        <end position="345"/>
    </location>
</feature>
<dbReference type="InterPro" id="IPR001466">
    <property type="entry name" value="Beta-lactam-related"/>
</dbReference>
<dbReference type="EMBL" id="APQG01000036">
    <property type="protein sequence ID" value="ENV94580.1"/>
    <property type="molecule type" value="Genomic_DNA"/>
</dbReference>
<dbReference type="OrthoDB" id="119951at2"/>
<accession>N9EPA1</accession>
<name>N9EPA1_ACIBZ</name>
<keyword evidence="1" id="KW-0472">Membrane</keyword>
<dbReference type="Gene3D" id="3.40.710.10">
    <property type="entry name" value="DD-peptidase/beta-lactamase superfamily"/>
    <property type="match status" value="1"/>
</dbReference>
<dbReference type="AlphaFoldDB" id="N9EPA1"/>
<proteinExistence type="predicted"/>
<keyword evidence="1" id="KW-1133">Transmembrane helix</keyword>